<sequence length="38" mass="4335">YLSHKGLEKVKQKIATIKLSQKSLPSMDRAAQTKENTY</sequence>
<name>A0A382DY22_9ZZZZ</name>
<evidence type="ECO:0000313" key="1">
    <source>
        <dbReference type="EMBL" id="SVB42794.1"/>
    </source>
</evidence>
<dbReference type="AlphaFoldDB" id="A0A382DY22"/>
<proteinExistence type="predicted"/>
<gene>
    <name evidence="1" type="ORF">METZ01_LOCUS195648</name>
</gene>
<protein>
    <submittedName>
        <fullName evidence="1">Uncharacterized protein</fullName>
    </submittedName>
</protein>
<feature type="non-terminal residue" evidence="1">
    <location>
        <position position="1"/>
    </location>
</feature>
<organism evidence="1">
    <name type="scientific">marine metagenome</name>
    <dbReference type="NCBI Taxonomy" id="408172"/>
    <lineage>
        <taxon>unclassified sequences</taxon>
        <taxon>metagenomes</taxon>
        <taxon>ecological metagenomes</taxon>
    </lineage>
</organism>
<dbReference type="EMBL" id="UINC01041475">
    <property type="protein sequence ID" value="SVB42794.1"/>
    <property type="molecule type" value="Genomic_DNA"/>
</dbReference>
<accession>A0A382DY22</accession>
<reference evidence="1" key="1">
    <citation type="submission" date="2018-05" db="EMBL/GenBank/DDBJ databases">
        <authorList>
            <person name="Lanie J.A."/>
            <person name="Ng W.-L."/>
            <person name="Kazmierczak K.M."/>
            <person name="Andrzejewski T.M."/>
            <person name="Davidsen T.M."/>
            <person name="Wayne K.J."/>
            <person name="Tettelin H."/>
            <person name="Glass J.I."/>
            <person name="Rusch D."/>
            <person name="Podicherti R."/>
            <person name="Tsui H.-C.T."/>
            <person name="Winkler M.E."/>
        </authorList>
    </citation>
    <scope>NUCLEOTIDE SEQUENCE</scope>
</reference>